<accession>I0JI77</accession>
<dbReference type="KEGG" id="hhd:HBHAL_1473"/>
<evidence type="ECO:0000256" key="1">
    <source>
        <dbReference type="SAM" id="Phobius"/>
    </source>
</evidence>
<dbReference type="STRING" id="866895.HBHAL_1473"/>
<dbReference type="HOGENOM" id="CLU_154378_1_0_9"/>
<dbReference type="PATRIC" id="fig|866895.3.peg.472"/>
<organism evidence="2 3">
    <name type="scientific">Halobacillus halophilus (strain ATCC 35676 / DSM 2266 / JCM 20832 / KCTC 3685 / LMG 17431 / NBRC 102448 / NCIMB 2269)</name>
    <name type="common">Sporosarcina halophila</name>
    <dbReference type="NCBI Taxonomy" id="866895"/>
    <lineage>
        <taxon>Bacteria</taxon>
        <taxon>Bacillati</taxon>
        <taxon>Bacillota</taxon>
        <taxon>Bacilli</taxon>
        <taxon>Bacillales</taxon>
        <taxon>Bacillaceae</taxon>
        <taxon>Halobacillus</taxon>
    </lineage>
</organism>
<reference evidence="2 3" key="1">
    <citation type="journal article" date="2013" name="Environ. Microbiol.">
        <title>Chloride and organic osmolytes: a hybrid strategy to cope with elevated salinities by the moderately halophilic, chloride-dependent bacterium Halobacillus halophilus.</title>
        <authorList>
            <person name="Saum S.H."/>
            <person name="Pfeiffer F."/>
            <person name="Palm P."/>
            <person name="Rampp M."/>
            <person name="Schuster S.C."/>
            <person name="Muller V."/>
            <person name="Oesterhelt D."/>
        </authorList>
    </citation>
    <scope>NUCLEOTIDE SEQUENCE [LARGE SCALE GENOMIC DNA]</scope>
    <source>
        <strain evidence="3">ATCC 35676 / DSM 2266 / JCM 20832 / KCTC 3685 / LMG 17431 / NBRC 102448 / NCIMB 2269</strain>
    </source>
</reference>
<dbReference type="RefSeq" id="WP_014641752.1">
    <property type="nucleotide sequence ID" value="NC_017668.1"/>
</dbReference>
<evidence type="ECO:0000313" key="3">
    <source>
        <dbReference type="Proteomes" id="UP000007397"/>
    </source>
</evidence>
<dbReference type="EMBL" id="HE717023">
    <property type="protein sequence ID" value="CCG43845.1"/>
    <property type="molecule type" value="Genomic_DNA"/>
</dbReference>
<evidence type="ECO:0000313" key="2">
    <source>
        <dbReference type="EMBL" id="CCG43845.1"/>
    </source>
</evidence>
<keyword evidence="1" id="KW-1133">Transmembrane helix</keyword>
<dbReference type="Proteomes" id="UP000007397">
    <property type="component" value="Chromosome"/>
</dbReference>
<keyword evidence="1" id="KW-0472">Membrane</keyword>
<keyword evidence="1" id="KW-0812">Transmembrane</keyword>
<name>I0JI77_HALH3</name>
<proteinExistence type="predicted"/>
<feature type="transmembrane region" description="Helical" evidence="1">
    <location>
        <begin position="53"/>
        <end position="80"/>
    </location>
</feature>
<dbReference type="AlphaFoldDB" id="I0JI77"/>
<gene>
    <name evidence="2" type="ordered locus">HBHAL_1473</name>
</gene>
<dbReference type="eggNOG" id="ENOG50331PB">
    <property type="taxonomic scope" value="Bacteria"/>
</dbReference>
<sequence>MSQSNIYGLCCRYHGRDVRLTGRDGRVHYGRITRVTRNQVWLRPFPGPRGYGFFFYGGYGFGIPFAIGAITGVALASAFFW</sequence>
<protein>
    <submittedName>
        <fullName evidence="2">Uncharacterized protein</fullName>
    </submittedName>
</protein>
<keyword evidence="3" id="KW-1185">Reference proteome</keyword>